<feature type="domain" description="DNA primase/polymerase bifunctional N-terminal" evidence="3">
    <location>
        <begin position="23"/>
        <end position="204"/>
    </location>
</feature>
<reference evidence="4" key="1">
    <citation type="submission" date="2024-07" db="EMBL/GenBank/DDBJ databases">
        <authorList>
            <person name="Yu S.T."/>
        </authorList>
    </citation>
    <scope>NUCLEOTIDE SEQUENCE</scope>
    <source>
        <strain evidence="4">Y1</strain>
    </source>
</reference>
<evidence type="ECO:0000256" key="1">
    <source>
        <dbReference type="SAM" id="MobiDB-lite"/>
    </source>
</evidence>
<dbReference type="Pfam" id="PF09250">
    <property type="entry name" value="Prim-Pol"/>
    <property type="match status" value="1"/>
</dbReference>
<name>A0AB39TLS4_9ACTN</name>
<evidence type="ECO:0000313" key="4">
    <source>
        <dbReference type="EMBL" id="XDQ80104.1"/>
    </source>
</evidence>
<dbReference type="SMART" id="SM00943">
    <property type="entry name" value="Prim-Pol"/>
    <property type="match status" value="1"/>
</dbReference>
<dbReference type="InterPro" id="IPR015330">
    <property type="entry name" value="DNA_primase/pol_bifunc_N"/>
</dbReference>
<dbReference type="AlphaFoldDB" id="A0AB39TLS4"/>
<dbReference type="SMART" id="SM00942">
    <property type="entry name" value="PriCT_1"/>
    <property type="match status" value="1"/>
</dbReference>
<feature type="region of interest" description="Disordered" evidence="1">
    <location>
        <begin position="282"/>
        <end position="301"/>
    </location>
</feature>
<proteinExistence type="predicted"/>
<dbReference type="SUPFAM" id="SSF56747">
    <property type="entry name" value="Prim-pol domain"/>
    <property type="match status" value="1"/>
</dbReference>
<organism evidence="4">
    <name type="scientific">Streptomyces sp. Y1</name>
    <dbReference type="NCBI Taxonomy" id="3238634"/>
    <lineage>
        <taxon>Bacteria</taxon>
        <taxon>Bacillati</taxon>
        <taxon>Actinomycetota</taxon>
        <taxon>Actinomycetes</taxon>
        <taxon>Kitasatosporales</taxon>
        <taxon>Streptomycetaceae</taxon>
        <taxon>Streptomyces</taxon>
    </lineage>
</organism>
<feature type="domain" description="Primase C-terminal 1" evidence="2">
    <location>
        <begin position="235"/>
        <end position="299"/>
    </location>
</feature>
<dbReference type="EMBL" id="CP163445">
    <property type="protein sequence ID" value="XDQ80104.1"/>
    <property type="molecule type" value="Genomic_DNA"/>
</dbReference>
<protein>
    <submittedName>
        <fullName evidence="4">Bifunctional DNA primase/polymerase</fullName>
    </submittedName>
</protein>
<dbReference type="RefSeq" id="WP_369183664.1">
    <property type="nucleotide sequence ID" value="NZ_CP163445.1"/>
</dbReference>
<gene>
    <name evidence="4" type="ORF">AB2U05_17395</name>
</gene>
<evidence type="ECO:0000259" key="3">
    <source>
        <dbReference type="SMART" id="SM00943"/>
    </source>
</evidence>
<accession>A0AB39TLS4</accession>
<dbReference type="InterPro" id="IPR014820">
    <property type="entry name" value="PriCT_1"/>
</dbReference>
<dbReference type="CDD" id="cd04859">
    <property type="entry name" value="Prim_Pol"/>
    <property type="match status" value="1"/>
</dbReference>
<evidence type="ECO:0000259" key="2">
    <source>
        <dbReference type="SMART" id="SM00942"/>
    </source>
</evidence>
<sequence>MTLRTTNRHHRPKPAWTAARALALAAAERGLSVFPLSPSKLPAVASAHRDQPNLRCTGQCGALGHGVHDATTNPARIRALFAAAPWATGYGIACGRAPHHLIGVDLDVKNGLDGIAALAALAENRGFTVPDTVTVATPTGGRHLWLTAPASARVPNSASKHAPGVDVRGSGGYLVGPGSLGTRGYYRYAADTDPSHIAPAPTALLAVLTPPPAPPARRVSTQSRTGANGALDGLARFVSDAGPGETNNRLFWAACRAFENPRIDPLRAERVLLDAAVAKGHPEREAAGTIASARRRSGASR</sequence>